<keyword evidence="5 8" id="KW-0812">Transmembrane</keyword>
<dbReference type="FunFam" id="1.10.3470.10:FF:000001">
    <property type="entry name" value="Vitamin B12 ABC transporter permease BtuC"/>
    <property type="match status" value="1"/>
</dbReference>
<evidence type="ECO:0000313" key="10">
    <source>
        <dbReference type="Proteomes" id="UP000886819"/>
    </source>
</evidence>
<evidence type="ECO:0000256" key="1">
    <source>
        <dbReference type="ARBA" id="ARBA00004651"/>
    </source>
</evidence>
<proteinExistence type="inferred from homology"/>
<dbReference type="CDD" id="cd06550">
    <property type="entry name" value="TM_ABC_iron-siderophores_like"/>
    <property type="match status" value="1"/>
</dbReference>
<keyword evidence="4" id="KW-1003">Cell membrane</keyword>
<dbReference type="PANTHER" id="PTHR30472:SF25">
    <property type="entry name" value="ABC TRANSPORTER PERMEASE PROTEIN MJ0876-RELATED"/>
    <property type="match status" value="1"/>
</dbReference>
<evidence type="ECO:0000256" key="2">
    <source>
        <dbReference type="ARBA" id="ARBA00007935"/>
    </source>
</evidence>
<feature type="transmembrane region" description="Helical" evidence="8">
    <location>
        <begin position="157"/>
        <end position="178"/>
    </location>
</feature>
<evidence type="ECO:0000256" key="5">
    <source>
        <dbReference type="ARBA" id="ARBA00022692"/>
    </source>
</evidence>
<evidence type="ECO:0000313" key="9">
    <source>
        <dbReference type="EMBL" id="HIQ62703.1"/>
    </source>
</evidence>
<comment type="caution">
    <text evidence="9">The sequence shown here is derived from an EMBL/GenBank/DDBJ whole genome shotgun (WGS) entry which is preliminary data.</text>
</comment>
<evidence type="ECO:0000256" key="7">
    <source>
        <dbReference type="ARBA" id="ARBA00023136"/>
    </source>
</evidence>
<evidence type="ECO:0000256" key="6">
    <source>
        <dbReference type="ARBA" id="ARBA00022989"/>
    </source>
</evidence>
<reference evidence="9" key="2">
    <citation type="journal article" date="2021" name="PeerJ">
        <title>Extensive microbial diversity within the chicken gut microbiome revealed by metagenomics and culture.</title>
        <authorList>
            <person name="Gilroy R."/>
            <person name="Ravi A."/>
            <person name="Getino M."/>
            <person name="Pursley I."/>
            <person name="Horton D.L."/>
            <person name="Alikhan N.F."/>
            <person name="Baker D."/>
            <person name="Gharbi K."/>
            <person name="Hall N."/>
            <person name="Watson M."/>
            <person name="Adriaenssens E.M."/>
            <person name="Foster-Nyarko E."/>
            <person name="Jarju S."/>
            <person name="Secka A."/>
            <person name="Antonio M."/>
            <person name="Oren A."/>
            <person name="Chaudhuri R.R."/>
            <person name="La Ragione R."/>
            <person name="Hildebrand F."/>
            <person name="Pallen M.J."/>
        </authorList>
    </citation>
    <scope>NUCLEOTIDE SEQUENCE</scope>
    <source>
        <strain evidence="9">ChiHile30-977</strain>
    </source>
</reference>
<dbReference type="SUPFAM" id="SSF81345">
    <property type="entry name" value="ABC transporter involved in vitamin B12 uptake, BtuC"/>
    <property type="match status" value="1"/>
</dbReference>
<dbReference type="InterPro" id="IPR037294">
    <property type="entry name" value="ABC_BtuC-like"/>
</dbReference>
<keyword evidence="3" id="KW-0813">Transport</keyword>
<dbReference type="Pfam" id="PF01032">
    <property type="entry name" value="FecCD"/>
    <property type="match status" value="1"/>
</dbReference>
<evidence type="ECO:0000256" key="3">
    <source>
        <dbReference type="ARBA" id="ARBA00022448"/>
    </source>
</evidence>
<comment type="subcellular location">
    <subcellularLocation>
        <location evidence="1">Cell membrane</location>
        <topology evidence="1">Multi-pass membrane protein</topology>
    </subcellularLocation>
</comment>
<dbReference type="Gene3D" id="1.10.3470.10">
    <property type="entry name" value="ABC transporter involved in vitamin B12 uptake, BtuC"/>
    <property type="match status" value="1"/>
</dbReference>
<feature type="transmembrane region" description="Helical" evidence="8">
    <location>
        <begin position="58"/>
        <end position="84"/>
    </location>
</feature>
<organism evidence="9 10">
    <name type="scientific">Candidatus Avichristensenella intestinipullorum</name>
    <dbReference type="NCBI Taxonomy" id="2840693"/>
    <lineage>
        <taxon>Bacteria</taxon>
        <taxon>Bacillati</taxon>
        <taxon>Bacillota</taxon>
        <taxon>Clostridia</taxon>
        <taxon>Candidatus Avichristensenella</taxon>
    </lineage>
</organism>
<dbReference type="InterPro" id="IPR000522">
    <property type="entry name" value="ABC_transptr_permease_BtuC"/>
</dbReference>
<dbReference type="GO" id="GO:0033214">
    <property type="term" value="P:siderophore-iron import into cell"/>
    <property type="evidence" value="ECO:0007669"/>
    <property type="project" value="TreeGrafter"/>
</dbReference>
<sequence>MRTGAKIGLSLALCLAALLLAVGVGSVAISPLEALQIMGHKLFGLRLPESITASSVSILWTIRLPRVLLAFCVGAMLSVSGTVMQSVLRNPLASSYTLGVSSGASLGAAAVILTGWSLPLLGAFTLPAAGLTAGMLAVLAAVTFASRVDRSMRNNTIILAGMVFSLFINAVLTLLYSMSREHSQQLLQWQMGSFALKGWKEVTLLFPIGVVGILALMRFGRELDILTFGEEDASAMGVDTRRVKWALLGLAAALTGSAVAFAGVIGFIDLIAPHVVRRLFGTRHQLTLPMSALFGGGFMALCDMAARTVIAPVELPVGAVTAIIGAPFFAYVYFRRRREGQA</sequence>
<feature type="transmembrane region" description="Helical" evidence="8">
    <location>
        <begin position="245"/>
        <end position="268"/>
    </location>
</feature>
<evidence type="ECO:0000256" key="4">
    <source>
        <dbReference type="ARBA" id="ARBA00022475"/>
    </source>
</evidence>
<keyword evidence="7 8" id="KW-0472">Membrane</keyword>
<feature type="transmembrane region" description="Helical" evidence="8">
    <location>
        <begin position="96"/>
        <end position="118"/>
    </location>
</feature>
<feature type="transmembrane region" description="Helical" evidence="8">
    <location>
        <begin position="198"/>
        <end position="217"/>
    </location>
</feature>
<evidence type="ECO:0000256" key="8">
    <source>
        <dbReference type="SAM" id="Phobius"/>
    </source>
</evidence>
<feature type="transmembrane region" description="Helical" evidence="8">
    <location>
        <begin position="124"/>
        <end position="145"/>
    </location>
</feature>
<dbReference type="GO" id="GO:0005886">
    <property type="term" value="C:plasma membrane"/>
    <property type="evidence" value="ECO:0007669"/>
    <property type="project" value="UniProtKB-SubCell"/>
</dbReference>
<name>A0A9D1CIU5_9FIRM</name>
<dbReference type="PANTHER" id="PTHR30472">
    <property type="entry name" value="FERRIC ENTEROBACTIN TRANSPORT SYSTEM PERMEASE PROTEIN"/>
    <property type="match status" value="1"/>
</dbReference>
<gene>
    <name evidence="9" type="ORF">IAA66_03840</name>
</gene>
<dbReference type="GO" id="GO:0022857">
    <property type="term" value="F:transmembrane transporter activity"/>
    <property type="evidence" value="ECO:0007669"/>
    <property type="project" value="InterPro"/>
</dbReference>
<dbReference type="AlphaFoldDB" id="A0A9D1CIU5"/>
<feature type="transmembrane region" description="Helical" evidence="8">
    <location>
        <begin position="313"/>
        <end position="334"/>
    </location>
</feature>
<protein>
    <submittedName>
        <fullName evidence="9">Iron ABC transporter permease</fullName>
    </submittedName>
</protein>
<reference evidence="9" key="1">
    <citation type="submission" date="2020-10" db="EMBL/GenBank/DDBJ databases">
        <authorList>
            <person name="Gilroy R."/>
        </authorList>
    </citation>
    <scope>NUCLEOTIDE SEQUENCE</scope>
    <source>
        <strain evidence="9">ChiHile30-977</strain>
    </source>
</reference>
<comment type="similarity">
    <text evidence="2">Belongs to the binding-protein-dependent transport system permease family. FecCD subfamily.</text>
</comment>
<keyword evidence="6 8" id="KW-1133">Transmembrane helix</keyword>
<dbReference type="EMBL" id="DVFI01000055">
    <property type="protein sequence ID" value="HIQ62703.1"/>
    <property type="molecule type" value="Genomic_DNA"/>
</dbReference>
<dbReference type="Proteomes" id="UP000886819">
    <property type="component" value="Unassembled WGS sequence"/>
</dbReference>
<accession>A0A9D1CIU5</accession>